<dbReference type="RefSeq" id="WP_237382141.1">
    <property type="nucleotide sequence ID" value="NZ_CP071793.1"/>
</dbReference>
<gene>
    <name evidence="9" type="ORF">J3U87_06120</name>
</gene>
<dbReference type="GO" id="GO:0015031">
    <property type="term" value="P:protein transport"/>
    <property type="evidence" value="ECO:0007669"/>
    <property type="project" value="UniProtKB-KW"/>
</dbReference>
<reference evidence="9" key="1">
    <citation type="submission" date="2021-03" db="EMBL/GenBank/DDBJ databases">
        <title>Acanthopleuribacteraceae sp. M133.</title>
        <authorList>
            <person name="Wang G."/>
        </authorList>
    </citation>
    <scope>NUCLEOTIDE SEQUENCE</scope>
    <source>
        <strain evidence="9">M133</strain>
    </source>
</reference>
<dbReference type="InterPro" id="IPR018035">
    <property type="entry name" value="Flagellar_FliH/T3SS_HrpE"/>
</dbReference>
<evidence type="ECO:0000256" key="1">
    <source>
        <dbReference type="ARBA" id="ARBA00003041"/>
    </source>
</evidence>
<evidence type="ECO:0000256" key="4">
    <source>
        <dbReference type="ARBA" id="ARBA00022448"/>
    </source>
</evidence>
<evidence type="ECO:0000256" key="3">
    <source>
        <dbReference type="ARBA" id="ARBA00016507"/>
    </source>
</evidence>
<evidence type="ECO:0000313" key="9">
    <source>
        <dbReference type="EMBL" id="QTD52031.1"/>
    </source>
</evidence>
<dbReference type="InterPro" id="IPR051472">
    <property type="entry name" value="T3SS_Stator/FliH"/>
</dbReference>
<name>A0A8A4TSL4_SULCO</name>
<dbReference type="GO" id="GO:0044781">
    <property type="term" value="P:bacterial-type flagellum organization"/>
    <property type="evidence" value="ECO:0007669"/>
    <property type="project" value="UniProtKB-KW"/>
</dbReference>
<dbReference type="KEGG" id="scor:J3U87_06120"/>
<evidence type="ECO:0000313" key="10">
    <source>
        <dbReference type="Proteomes" id="UP000663929"/>
    </source>
</evidence>
<keyword evidence="10" id="KW-1185">Reference proteome</keyword>
<keyword evidence="7" id="KW-1006">Bacterial flagellum protein export</keyword>
<keyword evidence="6" id="KW-0653">Protein transport</keyword>
<evidence type="ECO:0000256" key="2">
    <source>
        <dbReference type="ARBA" id="ARBA00006602"/>
    </source>
</evidence>
<evidence type="ECO:0000256" key="5">
    <source>
        <dbReference type="ARBA" id="ARBA00022795"/>
    </source>
</evidence>
<keyword evidence="4" id="KW-0813">Transport</keyword>
<keyword evidence="5" id="KW-1005">Bacterial flagellum biogenesis</keyword>
<sequence length="259" mass="29628">MSRRIIKNRQSVSTDSYQFDALHHQAEEGDPYLQAQASLEAEAELDAFQDTGFPQGTPMSVGPKNVDVEALIARAQEDADAMIRAAQEQASHIEREAYEKGLEEGRKTGEIMADQQLQQMLNHYHFSLNQLDRARDLLLDQIQLDFLDLVLHAAQKVVKQELKSNPQAILPMIKDALQRLKQRRNITIYLHPVDHTFINTVSENERQNWLGTQVHLEADPQLTRGGFRIETAAGELDARIETQFMQLQQHISQHFERPT</sequence>
<accession>A0A8A4TSL4</accession>
<dbReference type="GO" id="GO:0005829">
    <property type="term" value="C:cytosol"/>
    <property type="evidence" value="ECO:0007669"/>
    <property type="project" value="TreeGrafter"/>
</dbReference>
<dbReference type="AlphaFoldDB" id="A0A8A4TSL4"/>
<organism evidence="9 10">
    <name type="scientific">Sulfidibacter corallicola</name>
    <dbReference type="NCBI Taxonomy" id="2818388"/>
    <lineage>
        <taxon>Bacteria</taxon>
        <taxon>Pseudomonadati</taxon>
        <taxon>Acidobacteriota</taxon>
        <taxon>Holophagae</taxon>
        <taxon>Acanthopleuribacterales</taxon>
        <taxon>Acanthopleuribacteraceae</taxon>
        <taxon>Sulfidibacter</taxon>
    </lineage>
</organism>
<dbReference type="Proteomes" id="UP000663929">
    <property type="component" value="Chromosome"/>
</dbReference>
<evidence type="ECO:0000256" key="7">
    <source>
        <dbReference type="ARBA" id="ARBA00023225"/>
    </source>
</evidence>
<evidence type="ECO:0000256" key="6">
    <source>
        <dbReference type="ARBA" id="ARBA00022927"/>
    </source>
</evidence>
<dbReference type="Pfam" id="PF02108">
    <property type="entry name" value="FliH"/>
    <property type="match status" value="1"/>
</dbReference>
<dbReference type="EMBL" id="CP071793">
    <property type="protein sequence ID" value="QTD52031.1"/>
    <property type="molecule type" value="Genomic_DNA"/>
</dbReference>
<comment type="function">
    <text evidence="1">Needed for flagellar regrowth and assembly.</text>
</comment>
<dbReference type="PANTHER" id="PTHR34982:SF1">
    <property type="entry name" value="FLAGELLAR ASSEMBLY PROTEIN FLIH"/>
    <property type="match status" value="1"/>
</dbReference>
<protein>
    <recommendedName>
        <fullName evidence="3">Flagellar assembly protein FliH</fullName>
    </recommendedName>
</protein>
<evidence type="ECO:0000259" key="8">
    <source>
        <dbReference type="Pfam" id="PF02108"/>
    </source>
</evidence>
<feature type="domain" description="Flagellar assembly protein FliH/Type III secretion system HrpE" evidence="8">
    <location>
        <begin position="120"/>
        <end position="247"/>
    </location>
</feature>
<dbReference type="PANTHER" id="PTHR34982">
    <property type="entry name" value="YOP PROTEINS TRANSLOCATION PROTEIN L"/>
    <property type="match status" value="1"/>
</dbReference>
<proteinExistence type="inferred from homology"/>
<comment type="similarity">
    <text evidence="2">Belongs to the FliH family.</text>
</comment>